<dbReference type="GO" id="GO:1990904">
    <property type="term" value="C:ribonucleoprotein complex"/>
    <property type="evidence" value="ECO:0007669"/>
    <property type="project" value="UniProtKB-KW"/>
</dbReference>
<feature type="domain" description="Small ribosomal subunit protein uS7" evidence="4">
    <location>
        <begin position="136"/>
        <end position="285"/>
    </location>
</feature>
<gene>
    <name evidence="5" type="primary">MPUL0B04320</name>
    <name evidence="5" type="ORF">METSCH_B04320</name>
</gene>
<name>A0A4P6XIX7_9ASCO</name>
<keyword evidence="3" id="KW-0687">Ribonucleoprotein</keyword>
<dbReference type="STRING" id="2163413.A0A4P6XIX7"/>
<dbReference type="Gene3D" id="1.10.455.10">
    <property type="entry name" value="Ribosomal protein S7 domain"/>
    <property type="match status" value="1"/>
</dbReference>
<sequence length="290" mass="33451">MMEKKKPLIDPEAFVNLEIRSLHTMSMLRLASRCTRVAQLSPRVCLTSFTRCQSSISQNSDSRNNKVHIEEPKIALTAKVFPLEKDEITENDVDEWLRAVQTLKEGKTAPETEAEVYLSQLLQPEEFLKEEFVPTKEQLAEVEKYSNKAVPLPIDPVIENFTNLIMRDGKKERAQIKLSKALYMVYLKTRRDPVEVLYETLDKLGPLFQLKVKKTGTAKNRTVPFPLNRRQRNRFAILWILEGAQKKKSLDFSVRLAEEIIGAYEGKSLGYDKKLQLHKNAITNRAYIEL</sequence>
<accession>A0A4P6XIX7</accession>
<dbReference type="InterPro" id="IPR000235">
    <property type="entry name" value="Ribosomal_uS7"/>
</dbReference>
<dbReference type="EMBL" id="CP034457">
    <property type="protein sequence ID" value="QBM87232.1"/>
    <property type="molecule type" value="Genomic_DNA"/>
</dbReference>
<dbReference type="GO" id="GO:0005840">
    <property type="term" value="C:ribosome"/>
    <property type="evidence" value="ECO:0007669"/>
    <property type="project" value="UniProtKB-KW"/>
</dbReference>
<protein>
    <submittedName>
        <fullName evidence="5">SSU ribosomal protein MRPS7P</fullName>
    </submittedName>
</protein>
<comment type="similarity">
    <text evidence="1">Belongs to the universal ribosomal protein uS7 family.</text>
</comment>
<evidence type="ECO:0000256" key="3">
    <source>
        <dbReference type="ARBA" id="ARBA00023274"/>
    </source>
</evidence>
<keyword evidence="6" id="KW-1185">Reference proteome</keyword>
<evidence type="ECO:0000313" key="6">
    <source>
        <dbReference type="Proteomes" id="UP000292447"/>
    </source>
</evidence>
<dbReference type="InterPro" id="IPR023798">
    <property type="entry name" value="Ribosomal_uS7_dom"/>
</dbReference>
<dbReference type="SUPFAM" id="SSF47973">
    <property type="entry name" value="Ribosomal protein S7"/>
    <property type="match status" value="1"/>
</dbReference>
<dbReference type="InterPro" id="IPR047988">
    <property type="entry name" value="Ribosomal_uS7m_fungi"/>
</dbReference>
<evidence type="ECO:0000259" key="4">
    <source>
        <dbReference type="Pfam" id="PF00177"/>
    </source>
</evidence>
<keyword evidence="2 5" id="KW-0689">Ribosomal protein</keyword>
<evidence type="ECO:0000313" key="5">
    <source>
        <dbReference type="EMBL" id="QBM87232.1"/>
    </source>
</evidence>
<proteinExistence type="inferred from homology"/>
<dbReference type="GO" id="GO:0006412">
    <property type="term" value="P:translation"/>
    <property type="evidence" value="ECO:0007669"/>
    <property type="project" value="InterPro"/>
</dbReference>
<evidence type="ECO:0000256" key="2">
    <source>
        <dbReference type="ARBA" id="ARBA00022980"/>
    </source>
</evidence>
<dbReference type="Pfam" id="PF00177">
    <property type="entry name" value="Ribosomal_S7"/>
    <property type="match status" value="1"/>
</dbReference>
<dbReference type="Proteomes" id="UP000292447">
    <property type="component" value="Chromosome II"/>
</dbReference>
<dbReference type="PANTHER" id="PTHR11205">
    <property type="entry name" value="RIBOSOMAL PROTEIN S7"/>
    <property type="match status" value="1"/>
</dbReference>
<dbReference type="InterPro" id="IPR036823">
    <property type="entry name" value="Ribosomal_uS7_dom_sf"/>
</dbReference>
<dbReference type="CDD" id="cd14868">
    <property type="entry name" value="uS7_Mitochondria_Fungi"/>
    <property type="match status" value="1"/>
</dbReference>
<evidence type="ECO:0000256" key="1">
    <source>
        <dbReference type="ARBA" id="ARBA00007151"/>
    </source>
</evidence>
<reference evidence="6" key="1">
    <citation type="submission" date="2019-03" db="EMBL/GenBank/DDBJ databases">
        <title>Snf2 controls pulcherriminic acid biosynthesis and connects pigmentation and antifungal activity of the yeast Metschnikowia pulcherrima.</title>
        <authorList>
            <person name="Gore-Lloyd D."/>
            <person name="Sumann I."/>
            <person name="Brachmann A.O."/>
            <person name="Schneeberger K."/>
            <person name="Ortiz-Merino R.A."/>
            <person name="Moreno-Beltran M."/>
            <person name="Schlaefli M."/>
            <person name="Kirner P."/>
            <person name="Santos Kron A."/>
            <person name="Wolfe K.H."/>
            <person name="Piel J."/>
            <person name="Ahrens C.H."/>
            <person name="Henk D."/>
            <person name="Freimoser F.M."/>
        </authorList>
    </citation>
    <scope>NUCLEOTIDE SEQUENCE [LARGE SCALE GENOMIC DNA]</scope>
    <source>
        <strain evidence="6">APC 1.2</strain>
    </source>
</reference>
<dbReference type="AlphaFoldDB" id="A0A4P6XIX7"/>
<organism evidence="5 6">
    <name type="scientific">Metschnikowia aff. pulcherrima</name>
    <dbReference type="NCBI Taxonomy" id="2163413"/>
    <lineage>
        <taxon>Eukaryota</taxon>
        <taxon>Fungi</taxon>
        <taxon>Dikarya</taxon>
        <taxon>Ascomycota</taxon>
        <taxon>Saccharomycotina</taxon>
        <taxon>Pichiomycetes</taxon>
        <taxon>Metschnikowiaceae</taxon>
        <taxon>Metschnikowia</taxon>
    </lineage>
</organism>